<organism evidence="4 5">
    <name type="scientific">Afipia carboxidovorans (strain ATCC 49405 / DSM 1227 / KCTC 32145 / OM5)</name>
    <name type="common">Oligotropha carboxidovorans</name>
    <dbReference type="NCBI Taxonomy" id="504832"/>
    <lineage>
        <taxon>Bacteria</taxon>
        <taxon>Pseudomonadati</taxon>
        <taxon>Pseudomonadota</taxon>
        <taxon>Alphaproteobacteria</taxon>
        <taxon>Hyphomicrobiales</taxon>
        <taxon>Nitrobacteraceae</taxon>
        <taxon>Afipia</taxon>
    </lineage>
</organism>
<dbReference type="InterPro" id="IPR007848">
    <property type="entry name" value="Small_mtfrase_dom"/>
</dbReference>
<evidence type="ECO:0000313" key="4">
    <source>
        <dbReference type="EMBL" id="AEI05850.1"/>
    </source>
</evidence>
<dbReference type="InterPro" id="IPR029063">
    <property type="entry name" value="SAM-dependent_MTases_sf"/>
</dbReference>
<accession>B6JEW2</accession>
<dbReference type="EMBL" id="CP002826">
    <property type="protein sequence ID" value="AEI05850.1"/>
    <property type="molecule type" value="Genomic_DNA"/>
</dbReference>
<dbReference type="RefSeq" id="WP_012564090.1">
    <property type="nucleotide sequence ID" value="NC_011386.1"/>
</dbReference>
<gene>
    <name evidence="4" type="ordered locus">OCA5_c11310</name>
</gene>
<dbReference type="GO" id="GO:0008168">
    <property type="term" value="F:methyltransferase activity"/>
    <property type="evidence" value="ECO:0007669"/>
    <property type="project" value="UniProtKB-KW"/>
</dbReference>
<evidence type="ECO:0000259" key="3">
    <source>
        <dbReference type="Pfam" id="PF05175"/>
    </source>
</evidence>
<evidence type="ECO:0000313" key="5">
    <source>
        <dbReference type="Proteomes" id="UP000007730"/>
    </source>
</evidence>
<dbReference type="Proteomes" id="UP000007730">
    <property type="component" value="Chromosome"/>
</dbReference>
<keyword evidence="2" id="KW-0949">S-adenosyl-L-methionine</keyword>
<dbReference type="PANTHER" id="PTHR47739:SF1">
    <property type="entry name" value="TRNA1(VAL) (ADENINE(37)-N6)-METHYLTRANSFERASE"/>
    <property type="match status" value="1"/>
</dbReference>
<dbReference type="PANTHER" id="PTHR47739">
    <property type="entry name" value="TRNA1(VAL) (ADENINE(37)-N6)-METHYLTRANSFERASE"/>
    <property type="match status" value="1"/>
</dbReference>
<feature type="domain" description="Methyltransferase small" evidence="3">
    <location>
        <begin position="38"/>
        <end position="198"/>
    </location>
</feature>
<keyword evidence="1 4" id="KW-0489">Methyltransferase</keyword>
<dbReference type="HOGENOM" id="CLU_061983_1_1_5"/>
<dbReference type="eggNOG" id="COG4123">
    <property type="taxonomic scope" value="Bacteria"/>
</dbReference>
<reference evidence="4 5" key="1">
    <citation type="journal article" date="2011" name="J. Bacteriol.">
        <title>Complete genome sequences of the chemolithoautotrophic Oligotropha carboxidovorans strains OM4 and OM5.</title>
        <authorList>
            <person name="Volland S."/>
            <person name="Rachinger M."/>
            <person name="Strittmatter A."/>
            <person name="Daniel R."/>
            <person name="Gottschalk G."/>
            <person name="Meyer O."/>
        </authorList>
    </citation>
    <scope>NUCLEOTIDE SEQUENCE [LARGE SCALE GENOMIC DNA]</scope>
    <source>
        <strain evidence="5">ATCC 49405 / DSM 1227 / KCTC 32145 / OM5</strain>
    </source>
</reference>
<dbReference type="PATRIC" id="fig|504832.7.peg.1202"/>
<dbReference type="Pfam" id="PF05175">
    <property type="entry name" value="MTS"/>
    <property type="match status" value="1"/>
</dbReference>
<dbReference type="KEGG" id="ocg:OCA5_c11310"/>
<dbReference type="AlphaFoldDB" id="B6JEW2"/>
<dbReference type="KEGG" id="oca:OCAR_6956"/>
<evidence type="ECO:0000256" key="2">
    <source>
        <dbReference type="ARBA" id="ARBA00022691"/>
    </source>
</evidence>
<dbReference type="GO" id="GO:0032259">
    <property type="term" value="P:methylation"/>
    <property type="evidence" value="ECO:0007669"/>
    <property type="project" value="UniProtKB-KW"/>
</dbReference>
<protein>
    <submittedName>
        <fullName evidence="4">Putative methyltransferase</fullName>
    </submittedName>
</protein>
<evidence type="ECO:0000256" key="1">
    <source>
        <dbReference type="ARBA" id="ARBA00022603"/>
    </source>
</evidence>
<dbReference type="OrthoDB" id="5489421at2"/>
<keyword evidence="5" id="KW-1185">Reference proteome</keyword>
<dbReference type="STRING" id="504832.OCA5_c11310"/>
<dbReference type="Gene3D" id="3.40.50.150">
    <property type="entry name" value="Vaccinia Virus protein VP39"/>
    <property type="match status" value="1"/>
</dbReference>
<proteinExistence type="predicted"/>
<dbReference type="SUPFAM" id="SSF53335">
    <property type="entry name" value="S-adenosyl-L-methionine-dependent methyltransferases"/>
    <property type="match status" value="1"/>
</dbReference>
<name>B6JEW2_AFIC5</name>
<dbReference type="InterPro" id="IPR050210">
    <property type="entry name" value="tRNA_Adenine-N(6)_MTase"/>
</dbReference>
<keyword evidence="4" id="KW-0808">Transferase</keyword>
<sequence length="266" mass="27582">MPADPAAAADFTEDAFLAGRLSLRQPRRGHRAGHDAILLAAAVRAQAGARVVEFGAGAGAAGLALAWRVNGIDLTLIDINPALVDLAQANATANNIVARAVVLDLGAPPAQFAEAGLPPDCADHVLMNPPFHAAERHRASPDAARRTAHLDEGEVLDVWVGAARRVLKSGGTLTLIWRADELDRVLAALRRGFGGIEIVPVYPKPEGAAIRILVRAVKGSRAPLHLCAGLVLNDVAGNPSAEAKSILEGAALGSGADQTPRDVPEK</sequence>